<dbReference type="PROSITE" id="PS50011">
    <property type="entry name" value="PROTEIN_KINASE_DOM"/>
    <property type="match status" value="1"/>
</dbReference>
<name>A0ABY9WHL3_9BACT</name>
<dbReference type="SUPFAM" id="SSF56112">
    <property type="entry name" value="Protein kinase-like (PK-like)"/>
    <property type="match status" value="1"/>
</dbReference>
<keyword evidence="4" id="KW-0067">ATP-binding</keyword>
<dbReference type="PANTHER" id="PTHR43289">
    <property type="entry name" value="MITOGEN-ACTIVATED PROTEIN KINASE KINASE KINASE 20-RELATED"/>
    <property type="match status" value="1"/>
</dbReference>
<evidence type="ECO:0000256" key="2">
    <source>
        <dbReference type="ARBA" id="ARBA00022741"/>
    </source>
</evidence>
<keyword evidence="7" id="KW-1185">Reference proteome</keyword>
<dbReference type="InterPro" id="IPR011009">
    <property type="entry name" value="Kinase-like_dom_sf"/>
</dbReference>
<evidence type="ECO:0000256" key="1">
    <source>
        <dbReference type="ARBA" id="ARBA00022679"/>
    </source>
</evidence>
<dbReference type="Gene3D" id="3.30.200.20">
    <property type="entry name" value="Phosphorylase Kinase, domain 1"/>
    <property type="match status" value="1"/>
</dbReference>
<organism evidence="6 7">
    <name type="scientific">Archangium minus</name>
    <dbReference type="NCBI Taxonomy" id="83450"/>
    <lineage>
        <taxon>Bacteria</taxon>
        <taxon>Pseudomonadati</taxon>
        <taxon>Myxococcota</taxon>
        <taxon>Myxococcia</taxon>
        <taxon>Myxococcales</taxon>
        <taxon>Cystobacterineae</taxon>
        <taxon>Archangiaceae</taxon>
        <taxon>Archangium</taxon>
    </lineage>
</organism>
<evidence type="ECO:0000256" key="3">
    <source>
        <dbReference type="ARBA" id="ARBA00022777"/>
    </source>
</evidence>
<evidence type="ECO:0000313" key="6">
    <source>
        <dbReference type="EMBL" id="WNG42664.1"/>
    </source>
</evidence>
<reference evidence="6 7" key="1">
    <citation type="submission" date="2019-08" db="EMBL/GenBank/DDBJ databases">
        <title>Archangium and Cystobacter genomes.</title>
        <authorList>
            <person name="Chen I.-C.K."/>
            <person name="Wielgoss S."/>
        </authorList>
    </citation>
    <scope>NUCLEOTIDE SEQUENCE [LARGE SCALE GENOMIC DNA]</scope>
    <source>
        <strain evidence="6 7">Cbm 6</strain>
    </source>
</reference>
<evidence type="ECO:0000313" key="7">
    <source>
        <dbReference type="Proteomes" id="UP001611383"/>
    </source>
</evidence>
<proteinExistence type="predicted"/>
<dbReference type="Pfam" id="PF00069">
    <property type="entry name" value="Pkinase"/>
    <property type="match status" value="1"/>
</dbReference>
<keyword evidence="2" id="KW-0547">Nucleotide-binding</keyword>
<dbReference type="GO" id="GO:0004674">
    <property type="term" value="F:protein serine/threonine kinase activity"/>
    <property type="evidence" value="ECO:0007669"/>
    <property type="project" value="UniProtKB-KW"/>
</dbReference>
<keyword evidence="1" id="KW-0808">Transferase</keyword>
<dbReference type="Gene3D" id="1.10.510.10">
    <property type="entry name" value="Transferase(Phosphotransferase) domain 1"/>
    <property type="match status" value="1"/>
</dbReference>
<keyword evidence="6" id="KW-0723">Serine/threonine-protein kinase</keyword>
<gene>
    <name evidence="6" type="ORF">F0U60_00085</name>
</gene>
<dbReference type="CDD" id="cd14014">
    <property type="entry name" value="STKc_PknB_like"/>
    <property type="match status" value="1"/>
</dbReference>
<accession>A0ABY9WHL3</accession>
<evidence type="ECO:0000259" key="5">
    <source>
        <dbReference type="PROSITE" id="PS50011"/>
    </source>
</evidence>
<dbReference type="PANTHER" id="PTHR43289:SF6">
    <property type="entry name" value="SERINE_THREONINE-PROTEIN KINASE NEKL-3"/>
    <property type="match status" value="1"/>
</dbReference>
<sequence length="333" mass="37523">MLDMPDFQTTRFGRYELLKRLNVGELSLGFQARDTAAFGVTQDVFIKRVYDYNAQDPTFVEMFLEAAHIAVSFSHDNLVRVLDFGRVAGEYFLALEWVDGHSLCHVLHQARRARGLKWLPAPIAVGIAIEICRGLHYLHTRLDARGAPLGFVRRNVYRGGVLMSFEGEVKIAYFGMDREWPQLATGVMRGKPVYFSPEQARGHEMDARSDIYALGVLLYQMLCGGLPFGDADSDFGRISSIVEGRLVSAREFNPSLDVALLAILQRMLARSRDDRYPTAEALQQALSDWMSTQAPMSPADMRKQFMGELFPQGLDTHERVPVLPVPGFPFTRD</sequence>
<keyword evidence="3 6" id="KW-0418">Kinase</keyword>
<dbReference type="Proteomes" id="UP001611383">
    <property type="component" value="Chromosome"/>
</dbReference>
<protein>
    <submittedName>
        <fullName evidence="6">Serine/threonine protein kinase</fullName>
    </submittedName>
</protein>
<dbReference type="InterPro" id="IPR000719">
    <property type="entry name" value="Prot_kinase_dom"/>
</dbReference>
<feature type="domain" description="Protein kinase" evidence="5">
    <location>
        <begin position="15"/>
        <end position="290"/>
    </location>
</feature>
<evidence type="ECO:0000256" key="4">
    <source>
        <dbReference type="ARBA" id="ARBA00022840"/>
    </source>
</evidence>
<dbReference type="EMBL" id="CP043494">
    <property type="protein sequence ID" value="WNG42664.1"/>
    <property type="molecule type" value="Genomic_DNA"/>
</dbReference>